<dbReference type="GO" id="GO:0043709">
    <property type="term" value="P:cell adhesion involved in single-species biofilm formation"/>
    <property type="evidence" value="ECO:0007669"/>
    <property type="project" value="TreeGrafter"/>
</dbReference>
<evidence type="ECO:0000256" key="3">
    <source>
        <dbReference type="PROSITE-ProRule" id="PRU00169"/>
    </source>
</evidence>
<dbReference type="SUPFAM" id="SSF55073">
    <property type="entry name" value="Nucleotide cyclase"/>
    <property type="match status" value="1"/>
</dbReference>
<comment type="caution">
    <text evidence="7">The sequence shown here is derived from an EMBL/GenBank/DDBJ whole genome shotgun (WGS) entry which is preliminary data.</text>
</comment>
<dbReference type="InterPro" id="IPR011006">
    <property type="entry name" value="CheY-like_superfamily"/>
</dbReference>
<dbReference type="GO" id="GO:0000160">
    <property type="term" value="P:phosphorelay signal transduction system"/>
    <property type="evidence" value="ECO:0007669"/>
    <property type="project" value="InterPro"/>
</dbReference>
<dbReference type="PANTHER" id="PTHR45138:SF9">
    <property type="entry name" value="DIGUANYLATE CYCLASE DGCM-RELATED"/>
    <property type="match status" value="1"/>
</dbReference>
<dbReference type="InterPro" id="IPR000160">
    <property type="entry name" value="GGDEF_dom"/>
</dbReference>
<feature type="domain" description="Response regulatory" evidence="5">
    <location>
        <begin position="244"/>
        <end position="359"/>
    </location>
</feature>
<organism evidence="7 8">
    <name type="scientific">Desulfotignum phosphitoxidans DSM 13687</name>
    <dbReference type="NCBI Taxonomy" id="1286635"/>
    <lineage>
        <taxon>Bacteria</taxon>
        <taxon>Pseudomonadati</taxon>
        <taxon>Thermodesulfobacteriota</taxon>
        <taxon>Desulfobacteria</taxon>
        <taxon>Desulfobacterales</taxon>
        <taxon>Desulfobacteraceae</taxon>
        <taxon>Desulfotignum</taxon>
    </lineage>
</organism>
<dbReference type="OrthoDB" id="9778432at2"/>
<accession>S0G0G8</accession>
<dbReference type="SMART" id="SM00267">
    <property type="entry name" value="GGDEF"/>
    <property type="match status" value="1"/>
</dbReference>
<feature type="domain" description="GGDEF" evidence="6">
    <location>
        <begin position="410"/>
        <end position="546"/>
    </location>
</feature>
<comment type="caution">
    <text evidence="3">Lacks conserved residue(s) required for the propagation of feature annotation.</text>
</comment>
<evidence type="ECO:0000256" key="4">
    <source>
        <dbReference type="SAM" id="Coils"/>
    </source>
</evidence>
<dbReference type="SUPFAM" id="SSF52172">
    <property type="entry name" value="CheY-like"/>
    <property type="match status" value="2"/>
</dbReference>
<dbReference type="InterPro" id="IPR029787">
    <property type="entry name" value="Nucleotide_cyclase"/>
</dbReference>
<dbReference type="EMBL" id="APJX01000001">
    <property type="protein sequence ID" value="EMS80878.1"/>
    <property type="molecule type" value="Genomic_DNA"/>
</dbReference>
<dbReference type="GO" id="GO:1902201">
    <property type="term" value="P:negative regulation of bacterial-type flagellum-dependent cell motility"/>
    <property type="evidence" value="ECO:0007669"/>
    <property type="project" value="TreeGrafter"/>
</dbReference>
<dbReference type="Pfam" id="PF00990">
    <property type="entry name" value="GGDEF"/>
    <property type="match status" value="1"/>
</dbReference>
<dbReference type="RefSeq" id="WP_006963424.1">
    <property type="nucleotide sequence ID" value="NZ_APJX01000001.1"/>
</dbReference>
<dbReference type="AlphaFoldDB" id="S0G0G8"/>
<protein>
    <recommendedName>
        <fullName evidence="1">diguanylate cyclase</fullName>
        <ecNumber evidence="1">2.7.7.65</ecNumber>
    </recommendedName>
</protein>
<dbReference type="InterPro" id="IPR001789">
    <property type="entry name" value="Sig_transdc_resp-reg_receiver"/>
</dbReference>
<keyword evidence="4" id="KW-0175">Coiled coil</keyword>
<evidence type="ECO:0000259" key="5">
    <source>
        <dbReference type="PROSITE" id="PS50110"/>
    </source>
</evidence>
<keyword evidence="8" id="KW-1185">Reference proteome</keyword>
<dbReference type="InterPro" id="IPR050469">
    <property type="entry name" value="Diguanylate_Cyclase"/>
</dbReference>
<evidence type="ECO:0000313" key="8">
    <source>
        <dbReference type="Proteomes" id="UP000014216"/>
    </source>
</evidence>
<dbReference type="PROSITE" id="PS50887">
    <property type="entry name" value="GGDEF"/>
    <property type="match status" value="1"/>
</dbReference>
<sequence>MTATTHHVLILASPDTAQVVHDVLDDLPELFFIQAETTEDALAHIGARSLAFIVMDPSLPDLDAPSVTAGLAGLPQTRMPPVLLITDDHERLDLYDQVPPLLIDHVTRPLDSTLIRAKLLFFSAFFRHRIAMEQSIQELEKVYDRFMEQHQAMLSQISAKKELLVSLSTFINQVHPFVSRIQAATFSLRQAPDLPQRLHPSVTQIRTAGKQMSRTIQNLRRFRNRETAQPDLFTDRNGQIRPGRILFATPFSDEYMIVHHHLNHRIKADLFQAESTDQAMAVAADVRPDLILIHHRLKDGSGLHLLEKLVRLKTRAPLIFTVDGNHTDAGAAAIASGAQAFLILEQTSAVDLADTVQRSLEQAKMTHRVQNAMNRIELISRRDQLTQLLNRSGFNQTLTMEMAKARRYHLPLSIMLAKIDPFKAFNDTFGHKTGDDILTVCAARIKAMVRDEDVVCRFAAEDFAIVLPNTDSDRARILAERIRLHIFEHQMQIGTRLLQLTVSIGTASFKGGTAPDDKDLTLPALVHQAIHALDRAVKQGGNQIQS</sequence>
<dbReference type="Gene3D" id="3.30.70.270">
    <property type="match status" value="1"/>
</dbReference>
<dbReference type="NCBIfam" id="TIGR00254">
    <property type="entry name" value="GGDEF"/>
    <property type="match status" value="1"/>
</dbReference>
<dbReference type="Gene3D" id="3.40.50.2300">
    <property type="match status" value="1"/>
</dbReference>
<dbReference type="CDD" id="cd01949">
    <property type="entry name" value="GGDEF"/>
    <property type="match status" value="1"/>
</dbReference>
<proteinExistence type="predicted"/>
<dbReference type="GO" id="GO:0052621">
    <property type="term" value="F:diguanylate cyclase activity"/>
    <property type="evidence" value="ECO:0007669"/>
    <property type="project" value="UniProtKB-EC"/>
</dbReference>
<name>S0G0G8_9BACT</name>
<evidence type="ECO:0000256" key="1">
    <source>
        <dbReference type="ARBA" id="ARBA00012528"/>
    </source>
</evidence>
<evidence type="ECO:0000259" key="6">
    <source>
        <dbReference type="PROSITE" id="PS50887"/>
    </source>
</evidence>
<reference evidence="7 8" key="1">
    <citation type="journal article" date="2013" name="Genome Announc.">
        <title>Draft Genome Sequence of Desulfotignum phosphitoxidans DSM 13687 Strain FiPS-3.</title>
        <authorList>
            <person name="Poehlein A."/>
            <person name="Daniel R."/>
            <person name="Simeonova D.D."/>
        </authorList>
    </citation>
    <scope>NUCLEOTIDE SEQUENCE [LARGE SCALE GENOMIC DNA]</scope>
    <source>
        <strain evidence="7 8">DSM 13687</strain>
    </source>
</reference>
<dbReference type="PANTHER" id="PTHR45138">
    <property type="entry name" value="REGULATORY COMPONENTS OF SENSORY TRANSDUCTION SYSTEM"/>
    <property type="match status" value="1"/>
</dbReference>
<evidence type="ECO:0000256" key="2">
    <source>
        <dbReference type="ARBA" id="ARBA00034247"/>
    </source>
</evidence>
<dbReference type="PROSITE" id="PS50110">
    <property type="entry name" value="RESPONSE_REGULATORY"/>
    <property type="match status" value="1"/>
</dbReference>
<feature type="coiled-coil region" evidence="4">
    <location>
        <begin position="129"/>
        <end position="156"/>
    </location>
</feature>
<dbReference type="PATRIC" id="fig|1286635.3.peg.12"/>
<dbReference type="GO" id="GO:0005886">
    <property type="term" value="C:plasma membrane"/>
    <property type="evidence" value="ECO:0007669"/>
    <property type="project" value="TreeGrafter"/>
</dbReference>
<dbReference type="InterPro" id="IPR043128">
    <property type="entry name" value="Rev_trsase/Diguanyl_cyclase"/>
</dbReference>
<dbReference type="Proteomes" id="UP000014216">
    <property type="component" value="Unassembled WGS sequence"/>
</dbReference>
<evidence type="ECO:0000313" key="7">
    <source>
        <dbReference type="EMBL" id="EMS80878.1"/>
    </source>
</evidence>
<dbReference type="EC" id="2.7.7.65" evidence="1"/>
<gene>
    <name evidence="7" type="ORF">Dpo_1c00080</name>
</gene>
<comment type="catalytic activity">
    <reaction evidence="2">
        <text>2 GTP = 3',3'-c-di-GMP + 2 diphosphate</text>
        <dbReference type="Rhea" id="RHEA:24898"/>
        <dbReference type="ChEBI" id="CHEBI:33019"/>
        <dbReference type="ChEBI" id="CHEBI:37565"/>
        <dbReference type="ChEBI" id="CHEBI:58805"/>
        <dbReference type="EC" id="2.7.7.65"/>
    </reaction>
</comment>